<dbReference type="AlphaFoldDB" id="A0AAE0SU56"/>
<reference evidence="9" key="3">
    <citation type="submission" date="2023-05" db="EMBL/GenBank/DDBJ databases">
        <authorList>
            <person name="Smith C.H."/>
        </authorList>
    </citation>
    <scope>NUCLEOTIDE SEQUENCE</scope>
    <source>
        <strain evidence="9">CHS0354</strain>
        <tissue evidence="9">Mantle</tissue>
    </source>
</reference>
<evidence type="ECO:0000256" key="3">
    <source>
        <dbReference type="ARBA" id="ARBA00011233"/>
    </source>
</evidence>
<feature type="domain" description="Fucolectin tachylectin-4 pentraxin-1" evidence="8">
    <location>
        <begin position="5"/>
        <end position="145"/>
    </location>
</feature>
<sequence>MLIGFQNFALNKHAYQSSVIDYNNFNWTADKAVDGNTDGSEPEVSRTCSATMERYDNHTWEVDIGFMISVQTVTVYERSDASDQLSGFQVFLGNITSPWTVNQPLVENQREHSRHTFIAYGSLAQFVSVIRQNSDILTICEVVVEGGKNILFMCLYSACKDNMAINVMQPVAIVYPATVVVTPQMVNAWMDAKQDGRVQRVKRSACKENMAINVLQPVAIVYPATVVVTPQMVNAWMDAKQDGRVQRVKKAVVKEHTAMDAMKLVACALTETTAVQRLMDIVKSAVNLDGREELVNKHATKEHTGTDVTKLVACVLTGAIAVQSLMDSARMVVRLDGWEKHVRRV</sequence>
<accession>A0AAE0SU56</accession>
<evidence type="ECO:0000256" key="1">
    <source>
        <dbReference type="ARBA" id="ARBA00002219"/>
    </source>
</evidence>
<dbReference type="GO" id="GO:0046872">
    <property type="term" value="F:metal ion binding"/>
    <property type="evidence" value="ECO:0007669"/>
    <property type="project" value="UniProtKB-KW"/>
</dbReference>
<evidence type="ECO:0000259" key="8">
    <source>
        <dbReference type="SMART" id="SM00607"/>
    </source>
</evidence>
<evidence type="ECO:0000256" key="6">
    <source>
        <dbReference type="ARBA" id="ARBA00022837"/>
    </source>
</evidence>
<organism evidence="9 10">
    <name type="scientific">Potamilus streckersoni</name>
    <dbReference type="NCBI Taxonomy" id="2493646"/>
    <lineage>
        <taxon>Eukaryota</taxon>
        <taxon>Metazoa</taxon>
        <taxon>Spiralia</taxon>
        <taxon>Lophotrochozoa</taxon>
        <taxon>Mollusca</taxon>
        <taxon>Bivalvia</taxon>
        <taxon>Autobranchia</taxon>
        <taxon>Heteroconchia</taxon>
        <taxon>Palaeoheterodonta</taxon>
        <taxon>Unionida</taxon>
        <taxon>Unionoidea</taxon>
        <taxon>Unionidae</taxon>
        <taxon>Ambleminae</taxon>
        <taxon>Lampsilini</taxon>
        <taxon>Potamilus</taxon>
    </lineage>
</organism>
<dbReference type="EMBL" id="JAEAOA010002328">
    <property type="protein sequence ID" value="KAK3597715.1"/>
    <property type="molecule type" value="Genomic_DNA"/>
</dbReference>
<evidence type="ECO:0000256" key="2">
    <source>
        <dbReference type="ARBA" id="ARBA00010147"/>
    </source>
</evidence>
<dbReference type="PANTHER" id="PTHR45713">
    <property type="entry name" value="FTP DOMAIN-CONTAINING PROTEIN"/>
    <property type="match status" value="1"/>
</dbReference>
<evidence type="ECO:0000256" key="7">
    <source>
        <dbReference type="ARBA" id="ARBA00023157"/>
    </source>
</evidence>
<dbReference type="GO" id="GO:0042806">
    <property type="term" value="F:fucose binding"/>
    <property type="evidence" value="ECO:0007669"/>
    <property type="project" value="UniProtKB-ARBA"/>
</dbReference>
<evidence type="ECO:0000256" key="4">
    <source>
        <dbReference type="ARBA" id="ARBA00022723"/>
    </source>
</evidence>
<evidence type="ECO:0000313" key="9">
    <source>
        <dbReference type="EMBL" id="KAK3597715.1"/>
    </source>
</evidence>
<dbReference type="GO" id="GO:0010185">
    <property type="term" value="P:regulation of cellular defense response"/>
    <property type="evidence" value="ECO:0007669"/>
    <property type="project" value="UniProtKB-ARBA"/>
</dbReference>
<dbReference type="SMART" id="SM00607">
    <property type="entry name" value="FTP"/>
    <property type="match status" value="1"/>
</dbReference>
<dbReference type="InterPro" id="IPR006585">
    <property type="entry name" value="FTP1"/>
</dbReference>
<protein>
    <recommendedName>
        <fullName evidence="8">Fucolectin tachylectin-4 pentraxin-1 domain-containing protein</fullName>
    </recommendedName>
</protein>
<evidence type="ECO:0000256" key="5">
    <source>
        <dbReference type="ARBA" id="ARBA00022734"/>
    </source>
</evidence>
<dbReference type="InterPro" id="IPR051941">
    <property type="entry name" value="BG_Antigen-Binding_Lectin"/>
</dbReference>
<keyword evidence="5" id="KW-0430">Lectin</keyword>
<keyword evidence="10" id="KW-1185">Reference proteome</keyword>
<proteinExistence type="inferred from homology"/>
<keyword evidence="4" id="KW-0479">Metal-binding</keyword>
<dbReference type="InterPro" id="IPR008979">
    <property type="entry name" value="Galactose-bd-like_sf"/>
</dbReference>
<keyword evidence="6" id="KW-0106">Calcium</keyword>
<keyword evidence="7" id="KW-1015">Disulfide bond</keyword>
<dbReference type="Gene3D" id="2.60.120.260">
    <property type="entry name" value="Galactose-binding domain-like"/>
    <property type="match status" value="1"/>
</dbReference>
<dbReference type="GO" id="GO:0001868">
    <property type="term" value="P:regulation of complement activation, lectin pathway"/>
    <property type="evidence" value="ECO:0007669"/>
    <property type="project" value="UniProtKB-ARBA"/>
</dbReference>
<comment type="subunit">
    <text evidence="3">Homotrimer.</text>
</comment>
<dbReference type="SUPFAM" id="SSF49785">
    <property type="entry name" value="Galactose-binding domain-like"/>
    <property type="match status" value="1"/>
</dbReference>
<comment type="similarity">
    <text evidence="2">Belongs to the fucolectin family.</text>
</comment>
<comment type="function">
    <text evidence="1">Acts as a defensive agent. Recognizes blood group fucosylated oligosaccharides including A, B, H and Lewis B-type antigens. Does not recognize Lewis A antigen and has low affinity for monovalent haptens.</text>
</comment>
<name>A0AAE0SU56_9BIVA</name>
<dbReference type="Proteomes" id="UP001195483">
    <property type="component" value="Unassembled WGS sequence"/>
</dbReference>
<evidence type="ECO:0000313" key="10">
    <source>
        <dbReference type="Proteomes" id="UP001195483"/>
    </source>
</evidence>
<dbReference type="PANTHER" id="PTHR45713:SF6">
    <property type="entry name" value="F5_8 TYPE C DOMAIN-CONTAINING PROTEIN"/>
    <property type="match status" value="1"/>
</dbReference>
<gene>
    <name evidence="9" type="ORF">CHS0354_040091</name>
</gene>
<reference evidence="9" key="2">
    <citation type="journal article" date="2021" name="Genome Biol. Evol.">
        <title>Developing a high-quality reference genome for a parasitic bivalve with doubly uniparental inheritance (Bivalvia: Unionida).</title>
        <authorList>
            <person name="Smith C.H."/>
        </authorList>
    </citation>
    <scope>NUCLEOTIDE SEQUENCE</scope>
    <source>
        <strain evidence="9">CHS0354</strain>
        <tissue evidence="9">Mantle</tissue>
    </source>
</reference>
<reference evidence="9" key="1">
    <citation type="journal article" date="2021" name="Genome Biol. Evol.">
        <title>A High-Quality Reference Genome for a Parasitic Bivalve with Doubly Uniparental Inheritance (Bivalvia: Unionida).</title>
        <authorList>
            <person name="Smith C.H."/>
        </authorList>
    </citation>
    <scope>NUCLEOTIDE SEQUENCE</scope>
    <source>
        <strain evidence="9">CHS0354</strain>
    </source>
</reference>
<dbReference type="Pfam" id="PF22633">
    <property type="entry name" value="F5_F8_type_C_2"/>
    <property type="match status" value="1"/>
</dbReference>
<comment type="caution">
    <text evidence="9">The sequence shown here is derived from an EMBL/GenBank/DDBJ whole genome shotgun (WGS) entry which is preliminary data.</text>
</comment>